<comment type="caution">
    <text evidence="1">The sequence shown here is derived from an EMBL/GenBank/DDBJ whole genome shotgun (WGS) entry which is preliminary data.</text>
</comment>
<evidence type="ECO:0000313" key="2">
    <source>
        <dbReference type="Proteomes" id="UP000024635"/>
    </source>
</evidence>
<proteinExistence type="predicted"/>
<sequence length="82" mass="9083">MSANKSECVGQAKLSTFVRSPQTPLSPKTLQLALSGGINGTTMDVVAHRSYYRSLACLELCSCRRYLYMQHVKVDALLHHAK</sequence>
<dbReference type="EMBL" id="JARK01000251">
    <property type="protein sequence ID" value="EYC39561.1"/>
    <property type="molecule type" value="Genomic_DNA"/>
</dbReference>
<evidence type="ECO:0000313" key="1">
    <source>
        <dbReference type="EMBL" id="EYC39561.1"/>
    </source>
</evidence>
<accession>A0A016WJ10</accession>
<dbReference type="Proteomes" id="UP000024635">
    <property type="component" value="Unassembled WGS sequence"/>
</dbReference>
<keyword evidence="2" id="KW-1185">Reference proteome</keyword>
<protein>
    <submittedName>
        <fullName evidence="1">Uncharacterized protein</fullName>
    </submittedName>
</protein>
<gene>
    <name evidence="1" type="primary">Acey_s0651.g1148</name>
    <name evidence="1" type="ORF">Y032_0651g1148</name>
</gene>
<reference evidence="2" key="1">
    <citation type="journal article" date="2015" name="Nat. Genet.">
        <title>The genome and transcriptome of the zoonotic hookworm Ancylostoma ceylanicum identify infection-specific gene families.</title>
        <authorList>
            <person name="Schwarz E.M."/>
            <person name="Hu Y."/>
            <person name="Antoshechkin I."/>
            <person name="Miller M.M."/>
            <person name="Sternberg P.W."/>
            <person name="Aroian R.V."/>
        </authorList>
    </citation>
    <scope>NUCLEOTIDE SEQUENCE</scope>
    <source>
        <strain evidence="2">HY135</strain>
    </source>
</reference>
<name>A0A016WJ10_9BILA</name>
<dbReference type="AlphaFoldDB" id="A0A016WJ10"/>
<organism evidence="1 2">
    <name type="scientific">Ancylostoma ceylanicum</name>
    <dbReference type="NCBI Taxonomy" id="53326"/>
    <lineage>
        <taxon>Eukaryota</taxon>
        <taxon>Metazoa</taxon>
        <taxon>Ecdysozoa</taxon>
        <taxon>Nematoda</taxon>
        <taxon>Chromadorea</taxon>
        <taxon>Rhabditida</taxon>
        <taxon>Rhabditina</taxon>
        <taxon>Rhabditomorpha</taxon>
        <taxon>Strongyloidea</taxon>
        <taxon>Ancylostomatidae</taxon>
        <taxon>Ancylostomatinae</taxon>
        <taxon>Ancylostoma</taxon>
    </lineage>
</organism>